<evidence type="ECO:0000256" key="5">
    <source>
        <dbReference type="ARBA" id="ARBA00022989"/>
    </source>
</evidence>
<keyword evidence="7" id="KW-0092">Biotin</keyword>
<sequence length="235" mass="25478">MRTFLNRLYDGAGALGAFSVFLIFVLMIAAGVGRRMNWQVSGVNDIVAWLCPAVAFFAMAHAFRHGDFVRVTLLLDKVTARMRRTLDTVCLVIAAISVAYLTWWAAAFTWESYEYGEMATGLVALPIWTPQARRVLLGLPTQLLRGLALTRPADAPDVPSMADAIDPREGAAPITGTVQGWKVVEGEAVSEGQIVAVMEAMKMEMQVCAHRAGRIARRTAAGNHATAGAQLAFIE</sequence>
<evidence type="ECO:0000256" key="6">
    <source>
        <dbReference type="ARBA" id="ARBA00023136"/>
    </source>
</evidence>
<evidence type="ECO:0000256" key="1">
    <source>
        <dbReference type="ARBA" id="ARBA00004651"/>
    </source>
</evidence>
<evidence type="ECO:0000259" key="10">
    <source>
        <dbReference type="Pfam" id="PF04290"/>
    </source>
</evidence>
<accession>A0ABT6ATX8</accession>
<comment type="subunit">
    <text evidence="8">The complex comprises the extracytoplasmic solute receptor protein and the two transmembrane proteins.</text>
</comment>
<dbReference type="RefSeq" id="WP_276266013.1">
    <property type="nucleotide sequence ID" value="NZ_JARJLM010000328.1"/>
</dbReference>
<evidence type="ECO:0000256" key="4">
    <source>
        <dbReference type="ARBA" id="ARBA00022692"/>
    </source>
</evidence>
<dbReference type="PROSITE" id="PS00188">
    <property type="entry name" value="BIOTIN"/>
    <property type="match status" value="1"/>
</dbReference>
<keyword evidence="6 8" id="KW-0472">Membrane</keyword>
<dbReference type="InterPro" id="IPR055348">
    <property type="entry name" value="DctQ"/>
</dbReference>
<dbReference type="CDD" id="cd06850">
    <property type="entry name" value="biotinyl_domain"/>
    <property type="match status" value="1"/>
</dbReference>
<dbReference type="Gene3D" id="2.40.50.100">
    <property type="match status" value="1"/>
</dbReference>
<feature type="transmembrane region" description="Helical" evidence="8">
    <location>
        <begin position="46"/>
        <end position="64"/>
    </location>
</feature>
<keyword evidence="5 8" id="KW-1133">Transmembrane helix</keyword>
<evidence type="ECO:0000259" key="9">
    <source>
        <dbReference type="Pfam" id="PF00364"/>
    </source>
</evidence>
<feature type="domain" description="Tripartite ATP-independent periplasmic transporters DctQ component" evidence="10">
    <location>
        <begin position="23"/>
        <end position="132"/>
    </location>
</feature>
<name>A0ABT6ATX8_9BURK</name>
<protein>
    <recommendedName>
        <fullName evidence="8">TRAP transporter small permease protein</fullName>
    </recommendedName>
</protein>
<comment type="caution">
    <text evidence="8">Lacks conserved residue(s) required for the propagation of feature annotation.</text>
</comment>
<dbReference type="Pfam" id="PF04290">
    <property type="entry name" value="DctQ"/>
    <property type="match status" value="1"/>
</dbReference>
<comment type="function">
    <text evidence="8">Part of the tripartite ATP-independent periplasmic (TRAP) transport system.</text>
</comment>
<feature type="domain" description="Lipoyl-binding" evidence="9">
    <location>
        <begin position="176"/>
        <end position="231"/>
    </location>
</feature>
<evidence type="ECO:0000313" key="11">
    <source>
        <dbReference type="EMBL" id="MDF3835136.1"/>
    </source>
</evidence>
<evidence type="ECO:0000256" key="2">
    <source>
        <dbReference type="ARBA" id="ARBA00022448"/>
    </source>
</evidence>
<comment type="caution">
    <text evidence="11">The sequence shown here is derived from an EMBL/GenBank/DDBJ whole genome shotgun (WGS) entry which is preliminary data.</text>
</comment>
<evidence type="ECO:0000313" key="12">
    <source>
        <dbReference type="Proteomes" id="UP001216674"/>
    </source>
</evidence>
<evidence type="ECO:0000256" key="8">
    <source>
        <dbReference type="RuleBase" id="RU369079"/>
    </source>
</evidence>
<dbReference type="Pfam" id="PF00364">
    <property type="entry name" value="Biotin_lipoyl"/>
    <property type="match status" value="1"/>
</dbReference>
<keyword evidence="12" id="KW-1185">Reference proteome</keyword>
<evidence type="ECO:0000256" key="3">
    <source>
        <dbReference type="ARBA" id="ARBA00022475"/>
    </source>
</evidence>
<evidence type="ECO:0000256" key="7">
    <source>
        <dbReference type="ARBA" id="ARBA00023267"/>
    </source>
</evidence>
<dbReference type="SUPFAM" id="SSF51230">
    <property type="entry name" value="Single hybrid motif"/>
    <property type="match status" value="1"/>
</dbReference>
<reference evidence="11 12" key="1">
    <citation type="submission" date="2023-03" db="EMBL/GenBank/DDBJ databases">
        <title>Draft assemblies of triclosan tolerant bacteria isolated from returned activated sludge.</title>
        <authorList>
            <person name="Van Hamelsveld S."/>
        </authorList>
    </citation>
    <scope>NUCLEOTIDE SEQUENCE [LARGE SCALE GENOMIC DNA]</scope>
    <source>
        <strain evidence="11 12">GW210010_S58</strain>
    </source>
</reference>
<dbReference type="Proteomes" id="UP001216674">
    <property type="component" value="Unassembled WGS sequence"/>
</dbReference>
<feature type="transmembrane region" description="Helical" evidence="8">
    <location>
        <begin position="85"/>
        <end position="106"/>
    </location>
</feature>
<gene>
    <name evidence="11" type="ORF">P3W85_19535</name>
</gene>
<organism evidence="11 12">
    <name type="scientific">Cupriavidus basilensis</name>
    <dbReference type="NCBI Taxonomy" id="68895"/>
    <lineage>
        <taxon>Bacteria</taxon>
        <taxon>Pseudomonadati</taxon>
        <taxon>Pseudomonadota</taxon>
        <taxon>Betaproteobacteria</taxon>
        <taxon>Burkholderiales</taxon>
        <taxon>Burkholderiaceae</taxon>
        <taxon>Cupriavidus</taxon>
    </lineage>
</organism>
<keyword evidence="2 8" id="KW-0813">Transport</keyword>
<dbReference type="EMBL" id="JARJLM010000328">
    <property type="protein sequence ID" value="MDF3835136.1"/>
    <property type="molecule type" value="Genomic_DNA"/>
</dbReference>
<comment type="similarity">
    <text evidence="8">Belongs to the TRAP transporter small permease family.</text>
</comment>
<keyword evidence="8" id="KW-0997">Cell inner membrane</keyword>
<dbReference type="InterPro" id="IPR011053">
    <property type="entry name" value="Single_hybrid_motif"/>
</dbReference>
<comment type="subcellular location">
    <subcellularLocation>
        <location evidence="8">Cell inner membrane</location>
        <topology evidence="8">Multi-pass membrane protein</topology>
    </subcellularLocation>
    <subcellularLocation>
        <location evidence="1">Cell membrane</location>
        <topology evidence="1">Multi-pass membrane protein</topology>
    </subcellularLocation>
</comment>
<dbReference type="InterPro" id="IPR000089">
    <property type="entry name" value="Biotin_lipoyl"/>
</dbReference>
<keyword evidence="4 8" id="KW-0812">Transmembrane</keyword>
<keyword evidence="3" id="KW-1003">Cell membrane</keyword>
<proteinExistence type="inferred from homology"/>
<feature type="transmembrane region" description="Helical" evidence="8">
    <location>
        <begin position="12"/>
        <end position="34"/>
    </location>
</feature>
<dbReference type="InterPro" id="IPR001882">
    <property type="entry name" value="Biotin_BS"/>
</dbReference>